<dbReference type="InterPro" id="IPR010131">
    <property type="entry name" value="MdtP/NodT-like"/>
</dbReference>
<dbReference type="InterPro" id="IPR003423">
    <property type="entry name" value="OMP_efflux"/>
</dbReference>
<dbReference type="FunCoup" id="A0A1M6IBZ8">
    <property type="interactions" value="177"/>
</dbReference>
<feature type="coiled-coil region" evidence="2">
    <location>
        <begin position="321"/>
        <end position="348"/>
    </location>
</feature>
<protein>
    <submittedName>
        <fullName evidence="3">Outer membrane protein, cobalt-zinc-cadmium efflux system</fullName>
    </submittedName>
</protein>
<dbReference type="PANTHER" id="PTHR30203">
    <property type="entry name" value="OUTER MEMBRANE CATION EFFLUX PROTEIN"/>
    <property type="match status" value="1"/>
</dbReference>
<dbReference type="STRING" id="1123071.SAMN02745181_1750"/>
<dbReference type="Proteomes" id="UP000184510">
    <property type="component" value="Unassembled WGS sequence"/>
</dbReference>
<dbReference type="PROSITE" id="PS51257">
    <property type="entry name" value="PROKAR_LIPOPROTEIN"/>
    <property type="match status" value="1"/>
</dbReference>
<organism evidence="3 4">
    <name type="scientific">Rubritalea squalenifaciens DSM 18772</name>
    <dbReference type="NCBI Taxonomy" id="1123071"/>
    <lineage>
        <taxon>Bacteria</taxon>
        <taxon>Pseudomonadati</taxon>
        <taxon>Verrucomicrobiota</taxon>
        <taxon>Verrucomicrobiia</taxon>
        <taxon>Verrucomicrobiales</taxon>
        <taxon>Rubritaleaceae</taxon>
        <taxon>Rubritalea</taxon>
    </lineage>
</organism>
<dbReference type="Pfam" id="PF02321">
    <property type="entry name" value="OEP"/>
    <property type="match status" value="2"/>
</dbReference>
<keyword evidence="4" id="KW-1185">Reference proteome</keyword>
<evidence type="ECO:0000256" key="1">
    <source>
        <dbReference type="ARBA" id="ARBA00007613"/>
    </source>
</evidence>
<evidence type="ECO:0000256" key="2">
    <source>
        <dbReference type="SAM" id="Coils"/>
    </source>
</evidence>
<dbReference type="RefSeq" id="WP_143183344.1">
    <property type="nucleotide sequence ID" value="NZ_FQYR01000003.1"/>
</dbReference>
<evidence type="ECO:0000313" key="3">
    <source>
        <dbReference type="EMBL" id="SHJ31927.1"/>
    </source>
</evidence>
<evidence type="ECO:0000313" key="4">
    <source>
        <dbReference type="Proteomes" id="UP000184510"/>
    </source>
</evidence>
<accession>A0A1M6IBZ8</accession>
<dbReference type="InParanoid" id="A0A1M6IBZ8"/>
<dbReference type="GO" id="GO:0015562">
    <property type="term" value="F:efflux transmembrane transporter activity"/>
    <property type="evidence" value="ECO:0007669"/>
    <property type="project" value="InterPro"/>
</dbReference>
<dbReference type="Gene3D" id="1.20.1600.10">
    <property type="entry name" value="Outer membrane efflux proteins (OEP)"/>
    <property type="match status" value="1"/>
</dbReference>
<dbReference type="SUPFAM" id="SSF56954">
    <property type="entry name" value="Outer membrane efflux proteins (OEP)"/>
    <property type="match status" value="1"/>
</dbReference>
<proteinExistence type="inferred from homology"/>
<dbReference type="EMBL" id="FQYR01000003">
    <property type="protein sequence ID" value="SHJ31927.1"/>
    <property type="molecule type" value="Genomic_DNA"/>
</dbReference>
<feature type="coiled-coil region" evidence="2">
    <location>
        <begin position="139"/>
        <end position="229"/>
    </location>
</feature>
<keyword evidence="2" id="KW-0175">Coiled coil</keyword>
<name>A0A1M6IBZ8_9BACT</name>
<gene>
    <name evidence="3" type="ORF">SAMN02745181_1750</name>
</gene>
<sequence length="433" mass="46838">MHLRLSIFLIFPFLFISCASDPQSRSSRESANRFTSSHNTGLKSAPLLKGVVSRNRAIQHALIYSPRLQSLRAELRALEAETIQAGLPPNPEIGLDVENFAGSGESSGFNGAEITAALSQKLELGGKRSKRTMVAALKAAALKAEIASEERNIRIAADRAFTTLLEARKLRELSEQNLGRAEENLSTLNTLLEVGKSNRIDVGKARLAISEAKENLAEARSAESNASAELSQIWGGGSPNVTAAGSLDAPRGAVPSNPESAISRHPAMRAAALRFARAQATYDLEKAKRYSDIEVGGGVREMRDANETAAVVGIRIPLPIFDRNQGNIQAAKERLDSAQANGRATESELRSRITKLSSDLRAARSRASEFDTRTINAARQGLTDTREAYNSGKASLLEVLDARKTLFKVERGQTRAQADLLRAHNSLKTMTNN</sequence>
<dbReference type="PANTHER" id="PTHR30203:SF24">
    <property type="entry name" value="BLR4935 PROTEIN"/>
    <property type="match status" value="1"/>
</dbReference>
<comment type="similarity">
    <text evidence="1">Belongs to the outer membrane factor (OMF) (TC 1.B.17) family.</text>
</comment>
<dbReference type="AlphaFoldDB" id="A0A1M6IBZ8"/>
<reference evidence="3 4" key="1">
    <citation type="submission" date="2016-11" db="EMBL/GenBank/DDBJ databases">
        <authorList>
            <person name="Jaros S."/>
            <person name="Januszkiewicz K."/>
            <person name="Wedrychowicz H."/>
        </authorList>
    </citation>
    <scope>NUCLEOTIDE SEQUENCE [LARGE SCALE GENOMIC DNA]</scope>
    <source>
        <strain evidence="3 4">DSM 18772</strain>
    </source>
</reference>